<comment type="caution">
    <text evidence="1">The sequence shown here is derived from an EMBL/GenBank/DDBJ whole genome shotgun (WGS) entry which is preliminary data.</text>
</comment>
<dbReference type="EMBL" id="JBHSBU010000001">
    <property type="protein sequence ID" value="MFC4158589.1"/>
    <property type="molecule type" value="Genomic_DNA"/>
</dbReference>
<sequence>MYDLQAYAARQEESVYVTLTGLLDDSSHQATVQDFYPGGSIVYLADPGSAEVFIEESRQGDRDLGAMSLIPWIAHLTLPDTEHEYLTVLINDEPVLKVKIHHLPESFRVIALGGTYVGCAILPAEAPYPPAYHSVFGPAPRRDCEHWRDSHCAQEKHEKSY</sequence>
<dbReference type="Proteomes" id="UP001595791">
    <property type="component" value="Unassembled WGS sequence"/>
</dbReference>
<evidence type="ECO:0000313" key="2">
    <source>
        <dbReference type="Proteomes" id="UP001595791"/>
    </source>
</evidence>
<protein>
    <submittedName>
        <fullName evidence="1">Uncharacterized protein</fullName>
    </submittedName>
</protein>
<reference evidence="2" key="1">
    <citation type="journal article" date="2019" name="Int. J. Syst. Evol. Microbiol.">
        <title>The Global Catalogue of Microorganisms (GCM) 10K type strain sequencing project: providing services to taxonomists for standard genome sequencing and annotation.</title>
        <authorList>
            <consortium name="The Broad Institute Genomics Platform"/>
            <consortium name="The Broad Institute Genome Sequencing Center for Infectious Disease"/>
            <person name="Wu L."/>
            <person name="Ma J."/>
        </authorList>
    </citation>
    <scope>NUCLEOTIDE SEQUENCE [LARGE SCALE GENOMIC DNA]</scope>
    <source>
        <strain evidence="2">LMG 29894</strain>
    </source>
</reference>
<evidence type="ECO:0000313" key="1">
    <source>
        <dbReference type="EMBL" id="MFC4158589.1"/>
    </source>
</evidence>
<name>A0ABV8MKC0_9NEIS</name>
<gene>
    <name evidence="1" type="ORF">ACFOW7_04350</name>
</gene>
<keyword evidence="2" id="KW-1185">Reference proteome</keyword>
<organism evidence="1 2">
    <name type="scientific">Chitinimonas lacunae</name>
    <dbReference type="NCBI Taxonomy" id="1963018"/>
    <lineage>
        <taxon>Bacteria</taxon>
        <taxon>Pseudomonadati</taxon>
        <taxon>Pseudomonadota</taxon>
        <taxon>Betaproteobacteria</taxon>
        <taxon>Neisseriales</taxon>
        <taxon>Chitinibacteraceae</taxon>
        <taxon>Chitinimonas</taxon>
    </lineage>
</organism>
<dbReference type="RefSeq" id="WP_378161426.1">
    <property type="nucleotide sequence ID" value="NZ_JBHSBU010000001.1"/>
</dbReference>
<proteinExistence type="predicted"/>
<accession>A0ABV8MKC0</accession>